<protein>
    <submittedName>
        <fullName evidence="1">M20/M25/M40 family metallo-hydrolase</fullName>
    </submittedName>
</protein>
<sequence length="426" mass="47050">MTEDRKQLLDWLHNEKDEIIELLRALLRERSPNPPGDTRSTADVVTRYLSGQGLDHRIVSPHPEMPNIIANFQAARPGRHLVLNGHMDVFPLAPGNAGWSKDPWGAEIVDGKIYGRGASDMKPGTTASLITYVLLSRLRDKLHGQLTLTCVSDEETFGPWGARYLMEHHPEVHGDCLLNGEPSGPESIRFGERGPLWIEFTVRTRGAHGAYVHATGSATKIAMNLAMALEELTDIEGRVSDNVQRAIDLGRPTMDRMMGKGAGDLVSKVTLNIGLMNGGDKVNMIPSHCTFTADLRLPVGMGKADLLPKIAEITGRYPEATWREIGGDEPSWCDPDHEMVGIIQNNVTAFGRPKPTPIVSIGGTDARLWRHNNVPAYVYGPYPHGMGSHDEHVDIEEFLHVVRTHVLSAYDYLSRPDAVRPVNREA</sequence>
<evidence type="ECO:0000313" key="2">
    <source>
        <dbReference type="Proteomes" id="UP000616151"/>
    </source>
</evidence>
<dbReference type="EMBL" id="JAENHL010000007">
    <property type="protein sequence ID" value="MBK1867729.1"/>
    <property type="molecule type" value="Genomic_DNA"/>
</dbReference>
<comment type="caution">
    <text evidence="1">The sequence shown here is derived from an EMBL/GenBank/DDBJ whole genome shotgun (WGS) entry which is preliminary data.</text>
</comment>
<gene>
    <name evidence="1" type="ORF">JHL16_15325</name>
</gene>
<reference evidence="1" key="1">
    <citation type="submission" date="2021-01" db="EMBL/GenBank/DDBJ databases">
        <authorList>
            <person name="Sun Q."/>
        </authorList>
    </citation>
    <scope>NUCLEOTIDE SEQUENCE</scope>
    <source>
        <strain evidence="1">YIM B02566</strain>
    </source>
</reference>
<organism evidence="1 2">
    <name type="scientific">Taklimakanibacter albus</name>
    <dbReference type="NCBI Taxonomy" id="2800327"/>
    <lineage>
        <taxon>Bacteria</taxon>
        <taxon>Pseudomonadati</taxon>
        <taxon>Pseudomonadota</taxon>
        <taxon>Alphaproteobacteria</taxon>
        <taxon>Hyphomicrobiales</taxon>
        <taxon>Aestuariivirgaceae</taxon>
        <taxon>Taklimakanibacter</taxon>
    </lineage>
</organism>
<accession>A0ACC5R538</accession>
<dbReference type="Proteomes" id="UP000616151">
    <property type="component" value="Unassembled WGS sequence"/>
</dbReference>
<evidence type="ECO:0000313" key="1">
    <source>
        <dbReference type="EMBL" id="MBK1867729.1"/>
    </source>
</evidence>
<keyword evidence="2" id="KW-1185">Reference proteome</keyword>
<name>A0ACC5R538_9HYPH</name>
<proteinExistence type="predicted"/>